<keyword evidence="3" id="KW-1185">Reference proteome</keyword>
<organism evidence="2 3">
    <name type="scientific">Mordavella massiliensis</name>
    <dbReference type="NCBI Taxonomy" id="1871024"/>
    <lineage>
        <taxon>Bacteria</taxon>
        <taxon>Bacillati</taxon>
        <taxon>Bacillota</taxon>
        <taxon>Clostridia</taxon>
        <taxon>Eubacteriales</taxon>
        <taxon>Clostridiaceae</taxon>
        <taxon>Mordavella</taxon>
    </lineage>
</organism>
<gene>
    <name evidence="2" type="ORF">H6A13_12890</name>
</gene>
<dbReference type="GO" id="GO:0016740">
    <property type="term" value="F:transferase activity"/>
    <property type="evidence" value="ECO:0007669"/>
    <property type="project" value="UniProtKB-KW"/>
</dbReference>
<dbReference type="Pfam" id="PF04230">
    <property type="entry name" value="PS_pyruv_trans"/>
    <property type="match status" value="1"/>
</dbReference>
<dbReference type="InterPro" id="IPR007345">
    <property type="entry name" value="Polysacch_pyruvyl_Trfase"/>
</dbReference>
<protein>
    <submittedName>
        <fullName evidence="2">Polysaccharide pyruvyl transferase family protein</fullName>
    </submittedName>
</protein>
<name>A0A938X3I4_9CLOT</name>
<feature type="domain" description="Polysaccharide pyruvyl transferase" evidence="1">
    <location>
        <begin position="16"/>
        <end position="301"/>
    </location>
</feature>
<dbReference type="AlphaFoldDB" id="A0A938X3I4"/>
<keyword evidence="2" id="KW-0808">Transferase</keyword>
<proteinExistence type="predicted"/>
<accession>A0A938X3I4</accession>
<dbReference type="RefSeq" id="WP_204909931.1">
    <property type="nucleotide sequence ID" value="NZ_JACJLV010000099.1"/>
</dbReference>
<sequence length="311" mass="36522">METKRIGILTFHDTLNYGALLQTYALNRYLNENVGNCLTINYKCEEITRNESPLAFWRGFDAKRIIKGILSLNYTLKKKKRFNDFTDKNIPMTQVQYNKKTIARVISLFDVFIVGSDQIWNSKLTNKDYTYYLDFVDNTKQKMAYAASFGENWYENANLLNEKELLAQFDKISVRENAGKRLCDELTSRKCDTVLDPVFLLNKDQWERVEEKYEIKKKYVLVYFIHYDFENAMNLAMDIAKENNFDILYVNNTYKNYKGVLNIKSASPGQFLYLIKNAEYVVTGSFHGLSFSLLYNKKFIYEGSKDGKETR</sequence>
<reference evidence="2" key="2">
    <citation type="journal article" date="2021" name="Sci. Rep.">
        <title>The distribution of antibiotic resistance genes in chicken gut microbiota commensals.</title>
        <authorList>
            <person name="Juricova H."/>
            <person name="Matiasovicova J."/>
            <person name="Kubasova T."/>
            <person name="Cejkova D."/>
            <person name="Rychlik I."/>
        </authorList>
    </citation>
    <scope>NUCLEOTIDE SEQUENCE</scope>
    <source>
        <strain evidence="2">An420c</strain>
    </source>
</reference>
<reference evidence="2" key="1">
    <citation type="submission" date="2020-08" db="EMBL/GenBank/DDBJ databases">
        <authorList>
            <person name="Cejkova D."/>
            <person name="Kubasova T."/>
            <person name="Jahodarova E."/>
            <person name="Rychlik I."/>
        </authorList>
    </citation>
    <scope>NUCLEOTIDE SEQUENCE</scope>
    <source>
        <strain evidence="2">An420c</strain>
    </source>
</reference>
<evidence type="ECO:0000259" key="1">
    <source>
        <dbReference type="Pfam" id="PF04230"/>
    </source>
</evidence>
<dbReference type="EMBL" id="JACJLV010000099">
    <property type="protein sequence ID" value="MBM6827970.1"/>
    <property type="molecule type" value="Genomic_DNA"/>
</dbReference>
<evidence type="ECO:0000313" key="2">
    <source>
        <dbReference type="EMBL" id="MBM6827970.1"/>
    </source>
</evidence>
<comment type="caution">
    <text evidence="2">The sequence shown here is derived from an EMBL/GenBank/DDBJ whole genome shotgun (WGS) entry which is preliminary data.</text>
</comment>
<evidence type="ECO:0000313" key="3">
    <source>
        <dbReference type="Proteomes" id="UP000713880"/>
    </source>
</evidence>
<dbReference type="Proteomes" id="UP000713880">
    <property type="component" value="Unassembled WGS sequence"/>
</dbReference>
<feature type="non-terminal residue" evidence="2">
    <location>
        <position position="311"/>
    </location>
</feature>